<dbReference type="EMBL" id="JBHLVX010000025">
    <property type="protein sequence ID" value="MFC0267869.1"/>
    <property type="molecule type" value="Genomic_DNA"/>
</dbReference>
<gene>
    <name evidence="7" type="ORF">ACFFHW_07685</name>
</gene>
<proteinExistence type="inferred from homology"/>
<dbReference type="SUPFAM" id="SSF54909">
    <property type="entry name" value="Dimeric alpha+beta barrel"/>
    <property type="match status" value="1"/>
</dbReference>
<evidence type="ECO:0000256" key="2">
    <source>
        <dbReference type="ARBA" id="ARBA00022617"/>
    </source>
</evidence>
<evidence type="ECO:0000256" key="5">
    <source>
        <dbReference type="ARBA" id="ARBA00023239"/>
    </source>
</evidence>
<protein>
    <submittedName>
        <fullName evidence="7">Phenylacetaldoxime dehydratase family protein</fullName>
    </submittedName>
</protein>
<evidence type="ECO:0000256" key="1">
    <source>
        <dbReference type="ARBA" id="ARBA00001970"/>
    </source>
</evidence>
<dbReference type="Proteomes" id="UP001589814">
    <property type="component" value="Unassembled WGS sequence"/>
</dbReference>
<evidence type="ECO:0000313" key="8">
    <source>
        <dbReference type="Proteomes" id="UP001589814"/>
    </source>
</evidence>
<comment type="similarity">
    <text evidence="6">Belongs to the heme-containing dehydratase family.</text>
</comment>
<evidence type="ECO:0000256" key="3">
    <source>
        <dbReference type="ARBA" id="ARBA00022723"/>
    </source>
</evidence>
<organism evidence="7 8">
    <name type="scientific">Kushneria aurantia</name>
    <dbReference type="NCBI Taxonomy" id="504092"/>
    <lineage>
        <taxon>Bacteria</taxon>
        <taxon>Pseudomonadati</taxon>
        <taxon>Pseudomonadota</taxon>
        <taxon>Gammaproteobacteria</taxon>
        <taxon>Oceanospirillales</taxon>
        <taxon>Halomonadaceae</taxon>
        <taxon>Kushneria</taxon>
    </lineage>
</organism>
<evidence type="ECO:0000256" key="6">
    <source>
        <dbReference type="ARBA" id="ARBA00034312"/>
    </source>
</evidence>
<dbReference type="InterPro" id="IPR025702">
    <property type="entry name" value="OXD"/>
</dbReference>
<keyword evidence="4" id="KW-0408">Iron</keyword>
<keyword evidence="2" id="KW-0349">Heme</keyword>
<dbReference type="Pfam" id="PF13816">
    <property type="entry name" value="Dehydratase_hem"/>
    <property type="match status" value="1"/>
</dbReference>
<dbReference type="InterPro" id="IPR011008">
    <property type="entry name" value="Dimeric_a/b-barrel"/>
</dbReference>
<keyword evidence="3" id="KW-0479">Metal-binding</keyword>
<keyword evidence="5" id="KW-0456">Lyase</keyword>
<evidence type="ECO:0000313" key="7">
    <source>
        <dbReference type="EMBL" id="MFC0267869.1"/>
    </source>
</evidence>
<evidence type="ECO:0000256" key="4">
    <source>
        <dbReference type="ARBA" id="ARBA00023004"/>
    </source>
</evidence>
<comment type="cofactor">
    <cofactor evidence="1">
        <name>heme b</name>
        <dbReference type="ChEBI" id="CHEBI:60344"/>
    </cofactor>
</comment>
<sequence length="352" mass="41241">MKFHIEYPRILPERRPEGHEPGAPRYTLRWRKPVNRIISAYYGIQGSPLSENEQKSFFDRFARFFESNCGPETYETMRCIDEEGYTNAIIVAYWTDQNQYTEWEQCSDFADWWESTERLQESFGYWREIIAIHYDRHETIYSASDYRIGLALCSDSELVPMNTNGYFGAARDRLPISSVDSLPGFMSVIEHPSGRIDTHNRRLFAETPHNMTAIRSGQYWAEADSAQSEDYQLSMQPKLMDGMRYLLENRKETGTLSLRIMTNLDRHGRERDETSVYACFVDMAGMEEWASSHTSHLRIYNHAIEKKRQYGENRSVVTWHEVFILTSGLPFEYINCHPGTGLLPFCTLYERL</sequence>
<reference evidence="7 8" key="1">
    <citation type="submission" date="2024-09" db="EMBL/GenBank/DDBJ databases">
        <authorList>
            <person name="Sun Q."/>
            <person name="Mori K."/>
        </authorList>
    </citation>
    <scope>NUCLEOTIDE SEQUENCE [LARGE SCALE GENOMIC DNA]</scope>
    <source>
        <strain evidence="7 8">CCM 7415</strain>
    </source>
</reference>
<name>A0ABV6G2R9_9GAMM</name>
<dbReference type="RefSeq" id="WP_083920903.1">
    <property type="nucleotide sequence ID" value="NZ_JBHLVX010000025.1"/>
</dbReference>
<keyword evidence="8" id="KW-1185">Reference proteome</keyword>
<comment type="caution">
    <text evidence="7">The sequence shown here is derived from an EMBL/GenBank/DDBJ whole genome shotgun (WGS) entry which is preliminary data.</text>
</comment>
<accession>A0ABV6G2R9</accession>